<feature type="transmembrane region" description="Helical" evidence="1">
    <location>
        <begin position="216"/>
        <end position="234"/>
    </location>
</feature>
<keyword evidence="3" id="KW-1185">Reference proteome</keyword>
<organism evidence="2 3">
    <name type="scientific">Saccharomonospora piscinae</name>
    <dbReference type="NCBI Taxonomy" id="687388"/>
    <lineage>
        <taxon>Bacteria</taxon>
        <taxon>Bacillati</taxon>
        <taxon>Actinomycetota</taxon>
        <taxon>Actinomycetes</taxon>
        <taxon>Pseudonocardiales</taxon>
        <taxon>Pseudonocardiaceae</taxon>
        <taxon>Saccharomonospora</taxon>
    </lineage>
</organism>
<name>A0A1V9A7X7_SACPI</name>
<gene>
    <name evidence="2" type="ORF">B1813_09285</name>
</gene>
<dbReference type="AlphaFoldDB" id="A0A1V9A7X7"/>
<feature type="transmembrane region" description="Helical" evidence="1">
    <location>
        <begin position="143"/>
        <end position="161"/>
    </location>
</feature>
<feature type="transmembrane region" description="Helical" evidence="1">
    <location>
        <begin position="326"/>
        <end position="350"/>
    </location>
</feature>
<feature type="transmembrane region" description="Helical" evidence="1">
    <location>
        <begin position="181"/>
        <end position="204"/>
    </location>
</feature>
<feature type="transmembrane region" description="Helical" evidence="1">
    <location>
        <begin position="270"/>
        <end position="288"/>
    </location>
</feature>
<feature type="transmembrane region" description="Helical" evidence="1">
    <location>
        <begin position="84"/>
        <end position="104"/>
    </location>
</feature>
<dbReference type="STRING" id="1962155.B1813_09285"/>
<evidence type="ECO:0000313" key="2">
    <source>
        <dbReference type="EMBL" id="OQO93160.1"/>
    </source>
</evidence>
<keyword evidence="1" id="KW-0812">Transmembrane</keyword>
<evidence type="ECO:0000256" key="1">
    <source>
        <dbReference type="SAM" id="Phobius"/>
    </source>
</evidence>
<accession>A0A1V9A7X7</accession>
<proteinExistence type="predicted"/>
<evidence type="ECO:0008006" key="4">
    <source>
        <dbReference type="Google" id="ProtNLM"/>
    </source>
</evidence>
<evidence type="ECO:0000313" key="3">
    <source>
        <dbReference type="Proteomes" id="UP000192591"/>
    </source>
</evidence>
<protein>
    <recommendedName>
        <fullName evidence="4">YfhO family protein</fullName>
    </recommendedName>
</protein>
<feature type="transmembrane region" description="Helical" evidence="1">
    <location>
        <begin position="295"/>
        <end position="314"/>
    </location>
</feature>
<dbReference type="Proteomes" id="UP000192591">
    <property type="component" value="Unassembled WGS sequence"/>
</dbReference>
<keyword evidence="1" id="KW-1133">Transmembrane helix</keyword>
<sequence>MAWVAPALLGAALAVVALVVHAGRLSLDLAGGALLPVGDLGAVWDGYLAAWHGVAGGTASGAPAALAVLGVLGAPLAPLGGPQALVALLLLCGVPLAGLSAYAAARRLEPRRCRRWSRAALAAAYALLPPATAAAAQGRVEVVVVHVLLPLLVAGIVAVAHDVPRPRWLSISAACALGTAVGASFAPLLLLVVPAGAVLLFLVAPRPAADRPRARAGSLAVLVLVPPALLLPWLPALVRGPALVLHGVNGPATAEPGVVELFGLDPGGPGAVPVGVVVLLAAVVAMLIRPSARLLLPGALVALGIVSTAVVNWVEVTPARGGEPMPGFAGVPLLIVGTGLLLCVGLAMSLTPTPTSMPTPSLRSVAVALGLLALLTGAVFAGQDGPLGQARSPLPGALHAELAGSARAVLVLGDPDVVGAAPRLSTGRPPRFGDDALVATPAAAARLATWQEQLRSGSSEAVTSALTSAAASGVLAVVLPEGHDGRELRARAGDLVAEAPPTGDGRAVLRLTPTAGTATLISSEQARRSVSGRTPDPELMTPPAAVAVDAAPPDIGVRVSEGPEGRLLVIAAAHEPGWRATVDGEPAPIVLAWDSQIAVAVGPETAEVTVVFDRNRRDLLLLGQLAVVLFTVLTAAPSVRRVRGSSAAVSHRR</sequence>
<keyword evidence="1" id="KW-0472">Membrane</keyword>
<feature type="transmembrane region" description="Helical" evidence="1">
    <location>
        <begin position="362"/>
        <end position="382"/>
    </location>
</feature>
<comment type="caution">
    <text evidence="2">The sequence shown here is derived from an EMBL/GenBank/DDBJ whole genome shotgun (WGS) entry which is preliminary data.</text>
</comment>
<reference evidence="2 3" key="1">
    <citation type="submission" date="2017-02" db="EMBL/GenBank/DDBJ databases">
        <title>Draft genome of Saccharomonospora sp. 154.</title>
        <authorList>
            <person name="Alonso-Carmona G.S."/>
            <person name="De La Haba R."/>
            <person name="Vera-Gargallo B."/>
            <person name="Sandoval-Trujillo A.H."/>
            <person name="Ramirez-Duran N."/>
            <person name="Ventosa A."/>
        </authorList>
    </citation>
    <scope>NUCLEOTIDE SEQUENCE [LARGE SCALE GENOMIC DNA]</scope>
    <source>
        <strain evidence="2 3">LRS4.154</strain>
    </source>
</reference>
<dbReference type="EMBL" id="MWIH01000005">
    <property type="protein sequence ID" value="OQO93160.1"/>
    <property type="molecule type" value="Genomic_DNA"/>
</dbReference>
<feature type="transmembrane region" description="Helical" evidence="1">
    <location>
        <begin position="46"/>
        <end position="72"/>
    </location>
</feature>